<protein>
    <recommendedName>
        <fullName evidence="3">DUF7939 domain-containing protein</fullName>
    </recommendedName>
</protein>
<keyword evidence="1" id="KW-0472">Membrane</keyword>
<keyword evidence="2" id="KW-0732">Signal</keyword>
<reference evidence="5" key="1">
    <citation type="journal article" date="2019" name="Int. J. Syst. Evol. Microbiol.">
        <title>The Global Catalogue of Microorganisms (GCM) 10K type strain sequencing project: providing services to taxonomists for standard genome sequencing and annotation.</title>
        <authorList>
            <consortium name="The Broad Institute Genomics Platform"/>
            <consortium name="The Broad Institute Genome Sequencing Center for Infectious Disease"/>
            <person name="Wu L."/>
            <person name="Ma J."/>
        </authorList>
    </citation>
    <scope>NUCLEOTIDE SEQUENCE [LARGE SCALE GENOMIC DNA]</scope>
    <source>
        <strain evidence="5">KCTC 32239</strain>
    </source>
</reference>
<feature type="transmembrane region" description="Helical" evidence="1">
    <location>
        <begin position="431"/>
        <end position="451"/>
    </location>
</feature>
<comment type="caution">
    <text evidence="4">The sequence shown here is derived from an EMBL/GenBank/DDBJ whole genome shotgun (WGS) entry which is preliminary data.</text>
</comment>
<evidence type="ECO:0000259" key="3">
    <source>
        <dbReference type="Pfam" id="PF25607"/>
    </source>
</evidence>
<proteinExistence type="predicted"/>
<dbReference type="Pfam" id="PF25607">
    <property type="entry name" value="DUF7939"/>
    <property type="match status" value="1"/>
</dbReference>
<feature type="domain" description="DUF7939" evidence="3">
    <location>
        <begin position="475"/>
        <end position="561"/>
    </location>
</feature>
<evidence type="ECO:0000313" key="4">
    <source>
        <dbReference type="EMBL" id="GGY70159.1"/>
    </source>
</evidence>
<sequence length="577" mass="63887">MAVKIMITRAFKYLFFWRSLLILTFFVSSIANAAQLVASVDRDTIGIQETFTLTISADAKSNGQPDIASLKNDFEILSNNVSQFASISNAGSEFKKVWQLTLAPKRVGTLLIPSFNVDGAISDAIEVRVTKQSQSQSTGDEDVRVSVEIDKTDIYVQEQLLVKIKLISQVDLSRAEMQPLEIKDAVVVPLSDKPKQYVANINGKQHLIVESDYAVFPQNSGQLIIPSVIYSVMPNTQRDLWSDPFGRNRANILRLPTEEKNITVKAVPPIAQGTSWQPANNLTLHETWSASLDHLKMGEPVTRTITISADGLTGGQIAPLPASNVDGLTFYPDQPQNSEAKTDKGIQGTRIETVAIVPNRGGEFILPEVRVDWWDSKNQTMRSATLPAKILNVLGSSAVQSSQEPTATTLNTTDKNALVTPKEVVTQTPSWLLGLSIFLALLSLGLLVYVLSLRKRIKALINEQSEANTQLSEKEKHIWDLLKHAASNRDAPGLRKGLLSWAKFQWPKESIHSLDDVAKLGAKPALTQALKKLDELLYSNHPDDAWEPNELLQLLNECRKEKNLKQKSEGLKPLYNN</sequence>
<organism evidence="4 5">
    <name type="scientific">Cellvibrio zantedeschiae</name>
    <dbReference type="NCBI Taxonomy" id="1237077"/>
    <lineage>
        <taxon>Bacteria</taxon>
        <taxon>Pseudomonadati</taxon>
        <taxon>Pseudomonadota</taxon>
        <taxon>Gammaproteobacteria</taxon>
        <taxon>Cellvibrionales</taxon>
        <taxon>Cellvibrionaceae</taxon>
        <taxon>Cellvibrio</taxon>
    </lineage>
</organism>
<name>A0ABQ3AXY0_9GAMM</name>
<dbReference type="PANTHER" id="PTHR40940">
    <property type="entry name" value="PROTEIN BATD-RELATED"/>
    <property type="match status" value="1"/>
</dbReference>
<dbReference type="InterPro" id="IPR025738">
    <property type="entry name" value="BatD"/>
</dbReference>
<dbReference type="InterPro" id="IPR057699">
    <property type="entry name" value="DUF7939"/>
</dbReference>
<feature type="signal peptide" evidence="2">
    <location>
        <begin position="1"/>
        <end position="33"/>
    </location>
</feature>
<keyword evidence="1" id="KW-1133">Transmembrane helix</keyword>
<keyword evidence="5" id="KW-1185">Reference proteome</keyword>
<evidence type="ECO:0000313" key="5">
    <source>
        <dbReference type="Proteomes" id="UP000619761"/>
    </source>
</evidence>
<keyword evidence="1" id="KW-0812">Transmembrane</keyword>
<dbReference type="PANTHER" id="PTHR40940:SF1">
    <property type="entry name" value="PROTEIN BATD"/>
    <property type="match status" value="1"/>
</dbReference>
<evidence type="ECO:0000256" key="2">
    <source>
        <dbReference type="SAM" id="SignalP"/>
    </source>
</evidence>
<dbReference type="Pfam" id="PF13584">
    <property type="entry name" value="BatD"/>
    <property type="match status" value="2"/>
</dbReference>
<dbReference type="Proteomes" id="UP000619761">
    <property type="component" value="Unassembled WGS sequence"/>
</dbReference>
<feature type="chain" id="PRO_5045596757" description="DUF7939 domain-containing protein" evidence="2">
    <location>
        <begin position="34"/>
        <end position="577"/>
    </location>
</feature>
<dbReference type="EMBL" id="BMYZ01000001">
    <property type="protein sequence ID" value="GGY70159.1"/>
    <property type="molecule type" value="Genomic_DNA"/>
</dbReference>
<gene>
    <name evidence="4" type="ORF">GCM10011613_13210</name>
</gene>
<evidence type="ECO:0000256" key="1">
    <source>
        <dbReference type="SAM" id="Phobius"/>
    </source>
</evidence>
<accession>A0ABQ3AXY0</accession>